<evidence type="ECO:0000313" key="3">
    <source>
        <dbReference type="Proteomes" id="UP000256862"/>
    </source>
</evidence>
<evidence type="ECO:0000313" key="2">
    <source>
        <dbReference type="EMBL" id="SPC17411.1"/>
    </source>
</evidence>
<dbReference type="EMBL" id="OGUS01000131">
    <property type="protein sequence ID" value="SPC17411.1"/>
    <property type="molecule type" value="Genomic_DNA"/>
</dbReference>
<dbReference type="AlphaFoldDB" id="A0A976BFU0"/>
<gene>
    <name evidence="2" type="ORF">CO2235_90285</name>
    <name evidence="1" type="ORF">JTE92_18460</name>
</gene>
<name>A0A976BFU0_9BURK</name>
<evidence type="ECO:0000313" key="4">
    <source>
        <dbReference type="Proteomes" id="UP000623307"/>
    </source>
</evidence>
<dbReference type="RefSeq" id="WP_147318558.1">
    <property type="nucleotide sequence ID" value="NZ_CP069810.1"/>
</dbReference>
<accession>A0A976BFU0</accession>
<reference evidence="2 3" key="1">
    <citation type="submission" date="2018-01" db="EMBL/GenBank/DDBJ databases">
        <authorList>
            <person name="Clerissi C."/>
        </authorList>
    </citation>
    <scope>NUCLEOTIDE SEQUENCE [LARGE SCALE GENOMIC DNA]</scope>
    <source>
        <strain evidence="2">Cupriavidus oxalaticus LMG 2235</strain>
    </source>
</reference>
<protein>
    <submittedName>
        <fullName evidence="1">DUF2188 domain-containing protein</fullName>
    </submittedName>
</protein>
<dbReference type="EMBL" id="CP069812">
    <property type="protein sequence ID" value="QRQ95436.1"/>
    <property type="molecule type" value="Genomic_DNA"/>
</dbReference>
<organism evidence="2 3">
    <name type="scientific">Cupriavidus oxalaticus</name>
    <dbReference type="NCBI Taxonomy" id="96344"/>
    <lineage>
        <taxon>Bacteria</taxon>
        <taxon>Pseudomonadati</taxon>
        <taxon>Pseudomonadota</taxon>
        <taxon>Betaproteobacteria</taxon>
        <taxon>Burkholderiales</taxon>
        <taxon>Burkholderiaceae</taxon>
        <taxon>Cupriavidus</taxon>
    </lineage>
</organism>
<dbReference type="Proteomes" id="UP000256862">
    <property type="component" value="Chromosome CO2235"/>
</dbReference>
<sequence>MSVSTVEVMFTKDRRWVVACEGSEDHVPCASRGVAIAAAMKIAIENDAVLLIHGIDDKPDELFFKECEASVVE</sequence>
<dbReference type="GeneID" id="303491537"/>
<reference evidence="1 4" key="2">
    <citation type="submission" date="2021-02" db="EMBL/GenBank/DDBJ databases">
        <title>Complete Genome Sequence of Cupriavidus oxalaticus Strain Ox1, a Soil Oxalate-Degrading Species.</title>
        <authorList>
            <person name="Palmieri F."/>
            <person name="Udriet P."/>
            <person name="Deuasquier M."/>
            <person name="Beaudoing E."/>
            <person name="Johnson S.L."/>
            <person name="Davenport K.W."/>
            <person name="Chain P.S."/>
            <person name="Bindschedler S."/>
            <person name="Junier P."/>
        </authorList>
    </citation>
    <scope>NUCLEOTIDE SEQUENCE [LARGE SCALE GENOMIC DNA]</scope>
    <source>
        <strain evidence="1 4">Ox1</strain>
    </source>
</reference>
<dbReference type="OrthoDB" id="8966589at2"/>
<dbReference type="Proteomes" id="UP000623307">
    <property type="component" value="Chromosome 2"/>
</dbReference>
<proteinExistence type="predicted"/>
<keyword evidence="4" id="KW-1185">Reference proteome</keyword>
<evidence type="ECO:0000313" key="1">
    <source>
        <dbReference type="EMBL" id="QRQ95436.1"/>
    </source>
</evidence>